<dbReference type="PROSITE" id="PS00389">
    <property type="entry name" value="ATPASE_DELTA"/>
    <property type="match status" value="1"/>
</dbReference>
<comment type="caution">
    <text evidence="8">The sequence shown here is derived from an EMBL/GenBank/DDBJ whole genome shotgun (WGS) entry which is preliminary data.</text>
</comment>
<evidence type="ECO:0000256" key="3">
    <source>
        <dbReference type="ARBA" id="ARBA00022781"/>
    </source>
</evidence>
<keyword evidence="5 7" id="KW-0472">Membrane</keyword>
<keyword evidence="9" id="KW-1185">Reference proteome</keyword>
<keyword evidence="4 7" id="KW-0406">Ion transport</keyword>
<protein>
    <recommendedName>
        <fullName evidence="7">ATP synthase subunit delta</fullName>
    </recommendedName>
    <alternativeName>
        <fullName evidence="7">ATP synthase F(1) sector subunit delta</fullName>
    </alternativeName>
    <alternativeName>
        <fullName evidence="7">F-type ATPase subunit delta</fullName>
        <shortName evidence="7">F-ATPase subunit delta</shortName>
    </alternativeName>
</protein>
<evidence type="ECO:0000313" key="9">
    <source>
        <dbReference type="Proteomes" id="UP001595805"/>
    </source>
</evidence>
<evidence type="ECO:0000256" key="7">
    <source>
        <dbReference type="HAMAP-Rule" id="MF_01416"/>
    </source>
</evidence>
<evidence type="ECO:0000256" key="5">
    <source>
        <dbReference type="ARBA" id="ARBA00023136"/>
    </source>
</evidence>
<comment type="function">
    <text evidence="7">F(1)F(0) ATP synthase produces ATP from ADP in the presence of a proton or sodium gradient. F-type ATPases consist of two structural domains, F(1) containing the extramembraneous catalytic core and F(0) containing the membrane proton channel, linked together by a central stalk and a peripheral stalk. During catalysis, ATP synthesis in the catalytic domain of F(1) is coupled via a rotary mechanism of the central stalk subunits to proton translocation.</text>
</comment>
<dbReference type="Proteomes" id="UP001595805">
    <property type="component" value="Unassembled WGS sequence"/>
</dbReference>
<evidence type="ECO:0000256" key="2">
    <source>
        <dbReference type="ARBA" id="ARBA00022448"/>
    </source>
</evidence>
<evidence type="ECO:0000313" key="8">
    <source>
        <dbReference type="EMBL" id="MFC3878986.1"/>
    </source>
</evidence>
<reference evidence="9" key="1">
    <citation type="journal article" date="2019" name="Int. J. Syst. Evol. Microbiol.">
        <title>The Global Catalogue of Microorganisms (GCM) 10K type strain sequencing project: providing services to taxonomists for standard genome sequencing and annotation.</title>
        <authorList>
            <consortium name="The Broad Institute Genomics Platform"/>
            <consortium name="The Broad Institute Genome Sequencing Center for Infectious Disease"/>
            <person name="Wu L."/>
            <person name="Ma J."/>
        </authorList>
    </citation>
    <scope>NUCLEOTIDE SEQUENCE [LARGE SCALE GENOMIC DNA]</scope>
    <source>
        <strain evidence="9">CCUG 60523</strain>
    </source>
</reference>
<organism evidence="8 9">
    <name type="scientific">Algoriphagus namhaensis</name>
    <dbReference type="NCBI Taxonomy" id="915353"/>
    <lineage>
        <taxon>Bacteria</taxon>
        <taxon>Pseudomonadati</taxon>
        <taxon>Bacteroidota</taxon>
        <taxon>Cytophagia</taxon>
        <taxon>Cytophagales</taxon>
        <taxon>Cyclobacteriaceae</taxon>
        <taxon>Algoriphagus</taxon>
    </lineage>
</organism>
<dbReference type="PANTHER" id="PTHR11910">
    <property type="entry name" value="ATP SYNTHASE DELTA CHAIN"/>
    <property type="match status" value="1"/>
</dbReference>
<evidence type="ECO:0000256" key="1">
    <source>
        <dbReference type="ARBA" id="ARBA00004370"/>
    </source>
</evidence>
<comment type="subcellular location">
    <subcellularLocation>
        <location evidence="7">Cell membrane</location>
        <topology evidence="7">Peripheral membrane protein</topology>
    </subcellularLocation>
    <subcellularLocation>
        <location evidence="1">Membrane</location>
    </subcellularLocation>
</comment>
<dbReference type="InterPro" id="IPR026015">
    <property type="entry name" value="ATP_synth_OSCP/delta_N_sf"/>
</dbReference>
<evidence type="ECO:0000256" key="6">
    <source>
        <dbReference type="ARBA" id="ARBA00023310"/>
    </source>
</evidence>
<dbReference type="Gene3D" id="1.10.520.20">
    <property type="entry name" value="N-terminal domain of the delta subunit of the F1F0-ATP synthase"/>
    <property type="match status" value="1"/>
</dbReference>
<comment type="function">
    <text evidence="7">This protein is part of the stalk that links CF(0) to CF(1). It either transmits conformational changes from CF(0) to CF(1) or is implicated in proton conduction.</text>
</comment>
<dbReference type="EMBL" id="JBHRZS010000003">
    <property type="protein sequence ID" value="MFC3878986.1"/>
    <property type="molecule type" value="Genomic_DNA"/>
</dbReference>
<dbReference type="RefSeq" id="WP_377902985.1">
    <property type="nucleotide sequence ID" value="NZ_JBHRZS010000003.1"/>
</dbReference>
<name>A0ABV8AQ08_9BACT</name>
<keyword evidence="2 7" id="KW-0813">Transport</keyword>
<keyword evidence="3 7" id="KW-0375">Hydrogen ion transport</keyword>
<sequence length="186" mass="21406">MANYRAASRYAKSILELSLEKGRLEEVHADFQKLSEIAEVNHEFGVILKNPIINSEKKLAILKALFEKGADKLTMTFFEIIARKSRESILLDVAREFEIQYNLHSSIQVAYLTTTFPIDEKLRGEFLKVVKEISGLETVQLEEKVDPEIIGGFVLRVNDRLLDDSLSSKLRDLKTQFAKNHYEKQF</sequence>
<keyword evidence="7" id="KW-1003">Cell membrane</keyword>
<comment type="similarity">
    <text evidence="7">Belongs to the ATPase delta chain family.</text>
</comment>
<dbReference type="Pfam" id="PF00213">
    <property type="entry name" value="OSCP"/>
    <property type="match status" value="1"/>
</dbReference>
<dbReference type="SUPFAM" id="SSF47928">
    <property type="entry name" value="N-terminal domain of the delta subunit of the F1F0-ATP synthase"/>
    <property type="match status" value="1"/>
</dbReference>
<dbReference type="InterPro" id="IPR020781">
    <property type="entry name" value="ATPase_OSCP/d_CS"/>
</dbReference>
<accession>A0ABV8AQ08</accession>
<dbReference type="NCBIfam" id="TIGR01145">
    <property type="entry name" value="ATP_synt_delta"/>
    <property type="match status" value="1"/>
</dbReference>
<evidence type="ECO:0000256" key="4">
    <source>
        <dbReference type="ARBA" id="ARBA00023065"/>
    </source>
</evidence>
<dbReference type="HAMAP" id="MF_01416">
    <property type="entry name" value="ATP_synth_delta_bact"/>
    <property type="match status" value="1"/>
</dbReference>
<proteinExistence type="inferred from homology"/>
<gene>
    <name evidence="7 8" type="primary">atpH</name>
    <name evidence="8" type="ORF">ACFOSV_02300</name>
</gene>
<dbReference type="PRINTS" id="PR00125">
    <property type="entry name" value="ATPASEDELTA"/>
</dbReference>
<keyword evidence="6 7" id="KW-0066">ATP synthesis</keyword>
<dbReference type="InterPro" id="IPR000711">
    <property type="entry name" value="ATPase_OSCP/dsu"/>
</dbReference>
<keyword evidence="7" id="KW-0139">CF(1)</keyword>